<protein>
    <submittedName>
        <fullName evidence="2">Uncharacterized protein</fullName>
    </submittedName>
</protein>
<comment type="caution">
    <text evidence="2">The sequence shown here is derived from an EMBL/GenBank/DDBJ whole genome shotgun (WGS) entry which is preliminary data.</text>
</comment>
<feature type="region of interest" description="Disordered" evidence="1">
    <location>
        <begin position="1"/>
        <end position="63"/>
    </location>
</feature>
<gene>
    <name evidence="2" type="ORF">RGQ29_007407</name>
</gene>
<dbReference type="AlphaFoldDB" id="A0AAN7DXD7"/>
<dbReference type="Proteomes" id="UP001324115">
    <property type="component" value="Unassembled WGS sequence"/>
</dbReference>
<reference evidence="2 3" key="1">
    <citation type="journal article" date="2023" name="G3 (Bethesda)">
        <title>A haplotype-resolved chromosome-scale genome for Quercus rubra L. provides insights into the genetics of adaptive traits for red oak species.</title>
        <authorList>
            <person name="Kapoor B."/>
            <person name="Jenkins J."/>
            <person name="Schmutz J."/>
            <person name="Zhebentyayeva T."/>
            <person name="Kuelheim C."/>
            <person name="Coggeshall M."/>
            <person name="Heim C."/>
            <person name="Lasky J.R."/>
            <person name="Leites L."/>
            <person name="Islam-Faridi N."/>
            <person name="Romero-Severson J."/>
            <person name="DeLeo V.L."/>
            <person name="Lucas S.M."/>
            <person name="Lazic D."/>
            <person name="Gailing O."/>
            <person name="Carlson J."/>
            <person name="Staton M."/>
        </authorList>
    </citation>
    <scope>NUCLEOTIDE SEQUENCE [LARGE SCALE GENOMIC DNA]</scope>
    <source>
        <strain evidence="2">Pseudo-F2</strain>
    </source>
</reference>
<evidence type="ECO:0000313" key="3">
    <source>
        <dbReference type="Proteomes" id="UP001324115"/>
    </source>
</evidence>
<organism evidence="2 3">
    <name type="scientific">Quercus rubra</name>
    <name type="common">Northern red oak</name>
    <name type="synonym">Quercus borealis</name>
    <dbReference type="NCBI Taxonomy" id="3512"/>
    <lineage>
        <taxon>Eukaryota</taxon>
        <taxon>Viridiplantae</taxon>
        <taxon>Streptophyta</taxon>
        <taxon>Embryophyta</taxon>
        <taxon>Tracheophyta</taxon>
        <taxon>Spermatophyta</taxon>
        <taxon>Magnoliopsida</taxon>
        <taxon>eudicotyledons</taxon>
        <taxon>Gunneridae</taxon>
        <taxon>Pentapetalae</taxon>
        <taxon>rosids</taxon>
        <taxon>fabids</taxon>
        <taxon>Fagales</taxon>
        <taxon>Fagaceae</taxon>
        <taxon>Quercus</taxon>
    </lineage>
</organism>
<keyword evidence="3" id="KW-1185">Reference proteome</keyword>
<dbReference type="EMBL" id="JAXUIC010000012">
    <property type="protein sequence ID" value="KAK4557632.1"/>
    <property type="molecule type" value="Genomic_DNA"/>
</dbReference>
<accession>A0AAN7DXD7</accession>
<sequence>MSTSSVVDPQDKMRARDVNKVARGEQAPRPAHEPGTVSRAPPPSQSHPSNNNNNREHKDSKDDDEVLLLSLSFSLVYARKESIVNGLSFESPCFVLIIYVC</sequence>
<evidence type="ECO:0000256" key="1">
    <source>
        <dbReference type="SAM" id="MobiDB-lite"/>
    </source>
</evidence>
<proteinExistence type="predicted"/>
<name>A0AAN7DXD7_QUERU</name>
<feature type="compositionally biased region" description="Basic and acidic residues" evidence="1">
    <location>
        <begin position="9"/>
        <end position="23"/>
    </location>
</feature>
<evidence type="ECO:0000313" key="2">
    <source>
        <dbReference type="EMBL" id="KAK4557632.1"/>
    </source>
</evidence>